<evidence type="ECO:0000256" key="1">
    <source>
        <dbReference type="ARBA" id="ARBA00022741"/>
    </source>
</evidence>
<dbReference type="Pfam" id="PF22740">
    <property type="entry name" value="PapZ_C"/>
    <property type="match status" value="1"/>
</dbReference>
<feature type="binding site" evidence="4">
    <location>
        <begin position="92"/>
        <end position="95"/>
    </location>
    <ligand>
        <name>GTP</name>
        <dbReference type="ChEBI" id="CHEBI:37565"/>
    </ligand>
</feature>
<organism evidence="7">
    <name type="scientific">uncultured Solirubrobacteraceae bacterium</name>
    <dbReference type="NCBI Taxonomy" id="1162706"/>
    <lineage>
        <taxon>Bacteria</taxon>
        <taxon>Bacillati</taxon>
        <taxon>Actinomycetota</taxon>
        <taxon>Thermoleophilia</taxon>
        <taxon>Solirubrobacterales</taxon>
        <taxon>Solirubrobacteraceae</taxon>
        <taxon>environmental samples</taxon>
    </lineage>
</organism>
<feature type="domain" description="RapZ-like N-terminal" evidence="5">
    <location>
        <begin position="34"/>
        <end position="187"/>
    </location>
</feature>
<dbReference type="PIRSF" id="PIRSF005052">
    <property type="entry name" value="P-loopkin"/>
    <property type="match status" value="1"/>
</dbReference>
<dbReference type="EMBL" id="CADCVJ010000111">
    <property type="protein sequence ID" value="CAA9473221.1"/>
    <property type="molecule type" value="Genomic_DNA"/>
</dbReference>
<gene>
    <name evidence="7" type="ORF">AVDCRST_MAG38-1461</name>
</gene>
<dbReference type="Pfam" id="PF03668">
    <property type="entry name" value="RapZ-like_N"/>
    <property type="match status" value="1"/>
</dbReference>
<keyword evidence="2 4" id="KW-0067">ATP-binding</keyword>
<evidence type="ECO:0000256" key="3">
    <source>
        <dbReference type="ARBA" id="ARBA00023134"/>
    </source>
</evidence>
<dbReference type="InterPro" id="IPR053931">
    <property type="entry name" value="RapZ_C"/>
</dbReference>
<sequence>MTDGDLTSEFYAVPEPRPAAQPDGARPASGSSLVDLVVISGYSGAGKSLAMQVFEDAGYFCVDNLPPEMLRQLAALFVHEGSKVKRACVVSDTRGGSYFEHLAEVLDELRADGVAVRLLFLEADPQTLLTRYKETRRRHPLAPSGSVADGIRAEAQLLAPIRDGADFRVDTTGSSAAGLRRRIAAEMLERESAGKLAVSFVSFGHKHGPPRDADLAFDVRFLTNPHYVSELRPLTGFDPRVVEHISADGRLQRFYDRVLPLLDFLLPEYVAEGKAHLVVAVGCTGGRHRSVAIAEALGEHCRRSGDYLVEVQHRDVNRVPAR</sequence>
<dbReference type="NCBIfam" id="NF003828">
    <property type="entry name" value="PRK05416.1"/>
    <property type="match status" value="1"/>
</dbReference>
<protein>
    <submittedName>
        <fullName evidence="7">RNase adapter protein RapZ</fullName>
    </submittedName>
</protein>
<evidence type="ECO:0000259" key="6">
    <source>
        <dbReference type="Pfam" id="PF22740"/>
    </source>
</evidence>
<reference evidence="7" key="1">
    <citation type="submission" date="2020-02" db="EMBL/GenBank/DDBJ databases">
        <authorList>
            <person name="Meier V. D."/>
        </authorList>
    </citation>
    <scope>NUCLEOTIDE SEQUENCE</scope>
    <source>
        <strain evidence="7">AVDCRST_MAG38</strain>
    </source>
</reference>
<dbReference type="Gene3D" id="3.40.50.300">
    <property type="entry name" value="P-loop containing nucleotide triphosphate hydrolases"/>
    <property type="match status" value="1"/>
</dbReference>
<dbReference type="PANTHER" id="PTHR30448:SF0">
    <property type="entry name" value="RNASE ADAPTER PROTEIN RAPZ"/>
    <property type="match status" value="1"/>
</dbReference>
<dbReference type="SUPFAM" id="SSF52540">
    <property type="entry name" value="P-loop containing nucleoside triphosphate hydrolases"/>
    <property type="match status" value="1"/>
</dbReference>
<feature type="binding site" evidence="4">
    <location>
        <begin position="41"/>
        <end position="48"/>
    </location>
    <ligand>
        <name>ATP</name>
        <dbReference type="ChEBI" id="CHEBI:30616"/>
    </ligand>
</feature>
<dbReference type="GO" id="GO:0005525">
    <property type="term" value="F:GTP binding"/>
    <property type="evidence" value="ECO:0007669"/>
    <property type="project" value="UniProtKB-UniRule"/>
</dbReference>
<keyword evidence="1 4" id="KW-0547">Nucleotide-binding</keyword>
<evidence type="ECO:0000313" key="7">
    <source>
        <dbReference type="EMBL" id="CAA9473221.1"/>
    </source>
</evidence>
<dbReference type="GO" id="GO:0005524">
    <property type="term" value="F:ATP binding"/>
    <property type="evidence" value="ECO:0007669"/>
    <property type="project" value="UniProtKB-UniRule"/>
</dbReference>
<dbReference type="HAMAP" id="MF_00636">
    <property type="entry name" value="RapZ_like"/>
    <property type="match status" value="1"/>
</dbReference>
<dbReference type="InterPro" id="IPR005337">
    <property type="entry name" value="RapZ-like"/>
</dbReference>
<evidence type="ECO:0000256" key="4">
    <source>
        <dbReference type="HAMAP-Rule" id="MF_00636"/>
    </source>
</evidence>
<feature type="domain" description="RapZ C-terminal" evidence="6">
    <location>
        <begin position="197"/>
        <end position="316"/>
    </location>
</feature>
<dbReference type="InterPro" id="IPR053930">
    <property type="entry name" value="RapZ-like_N"/>
</dbReference>
<evidence type="ECO:0000256" key="2">
    <source>
        <dbReference type="ARBA" id="ARBA00022840"/>
    </source>
</evidence>
<dbReference type="InterPro" id="IPR027417">
    <property type="entry name" value="P-loop_NTPase"/>
</dbReference>
<name>A0A6J4RK54_9ACTN</name>
<evidence type="ECO:0000259" key="5">
    <source>
        <dbReference type="Pfam" id="PF03668"/>
    </source>
</evidence>
<proteinExistence type="inferred from homology"/>
<dbReference type="AlphaFoldDB" id="A0A6J4RK54"/>
<dbReference type="PANTHER" id="PTHR30448">
    <property type="entry name" value="RNASE ADAPTER PROTEIN RAPZ"/>
    <property type="match status" value="1"/>
</dbReference>
<accession>A0A6J4RK54</accession>
<keyword evidence="3 4" id="KW-0342">GTP-binding</keyword>